<evidence type="ECO:0000256" key="11">
    <source>
        <dbReference type="ARBA" id="ARBA00048988"/>
    </source>
</evidence>
<dbReference type="InterPro" id="IPR027417">
    <property type="entry name" value="P-loop_NTPase"/>
</dbReference>
<evidence type="ECO:0000256" key="6">
    <source>
        <dbReference type="ARBA" id="ARBA00023125"/>
    </source>
</evidence>
<dbReference type="PANTHER" id="PTHR11070:SF2">
    <property type="entry name" value="ATP-DEPENDENT DNA HELICASE SRS2"/>
    <property type="match status" value="1"/>
</dbReference>
<dbReference type="GO" id="GO:0016887">
    <property type="term" value="F:ATP hydrolysis activity"/>
    <property type="evidence" value="ECO:0007669"/>
    <property type="project" value="RHEA"/>
</dbReference>
<dbReference type="Pfam" id="PF13361">
    <property type="entry name" value="UvrD_C"/>
    <property type="match status" value="1"/>
</dbReference>
<evidence type="ECO:0000313" key="14">
    <source>
        <dbReference type="EMBL" id="AJY46874.1"/>
    </source>
</evidence>
<evidence type="ECO:0000256" key="10">
    <source>
        <dbReference type="ARBA" id="ARBA00034923"/>
    </source>
</evidence>
<gene>
    <name evidence="14" type="ORF">TM49_16255</name>
</gene>
<dbReference type="Gene3D" id="3.40.50.300">
    <property type="entry name" value="P-loop containing nucleotide triphosphate hydrolases"/>
    <property type="match status" value="2"/>
</dbReference>
<reference evidence="14 15" key="1">
    <citation type="journal article" date="2015" name="Genome Announc.">
        <title>Complete genome sequence of Martelella endophytica YC6887, which has antifungal activity associated with a halophyte.</title>
        <authorList>
            <person name="Khan A."/>
            <person name="Khan H."/>
            <person name="Chung E.J."/>
            <person name="Hossain M.T."/>
            <person name="Chung Y.R."/>
        </authorList>
    </citation>
    <scope>NUCLEOTIDE SEQUENCE [LARGE SCALE GENOMIC DNA]</scope>
    <source>
        <strain evidence="14">YC6887</strain>
    </source>
</reference>
<comment type="similarity">
    <text evidence="1">Belongs to the helicase family. UvrD subfamily.</text>
</comment>
<dbReference type="AlphaFoldDB" id="A0A0D5LRS9"/>
<comment type="catalytic activity">
    <reaction evidence="11">
        <text>ATP + H2O = ADP + phosphate + H(+)</text>
        <dbReference type="Rhea" id="RHEA:13065"/>
        <dbReference type="ChEBI" id="CHEBI:15377"/>
        <dbReference type="ChEBI" id="CHEBI:15378"/>
        <dbReference type="ChEBI" id="CHEBI:30616"/>
        <dbReference type="ChEBI" id="CHEBI:43474"/>
        <dbReference type="ChEBI" id="CHEBI:456216"/>
        <dbReference type="EC" id="5.6.2.4"/>
    </reaction>
</comment>
<dbReference type="InterPro" id="IPR013986">
    <property type="entry name" value="DExx_box_DNA_helicase_dom_sf"/>
</dbReference>
<keyword evidence="15" id="KW-1185">Reference proteome</keyword>
<dbReference type="GO" id="GO:0000725">
    <property type="term" value="P:recombinational repair"/>
    <property type="evidence" value="ECO:0007669"/>
    <property type="project" value="TreeGrafter"/>
</dbReference>
<dbReference type="SUPFAM" id="SSF52540">
    <property type="entry name" value="P-loop containing nucleoside triphosphate hydrolases"/>
    <property type="match status" value="1"/>
</dbReference>
<evidence type="ECO:0000313" key="15">
    <source>
        <dbReference type="Proteomes" id="UP000032611"/>
    </source>
</evidence>
<dbReference type="CDD" id="cd17932">
    <property type="entry name" value="DEXQc_UvrD"/>
    <property type="match status" value="1"/>
</dbReference>
<keyword evidence="6" id="KW-0238">DNA-binding</keyword>
<dbReference type="GO" id="GO:0003677">
    <property type="term" value="F:DNA binding"/>
    <property type="evidence" value="ECO:0007669"/>
    <property type="project" value="UniProtKB-KW"/>
</dbReference>
<evidence type="ECO:0000256" key="8">
    <source>
        <dbReference type="ARBA" id="ARBA00034617"/>
    </source>
</evidence>
<keyword evidence="4 12" id="KW-0347">Helicase</keyword>
<evidence type="ECO:0000256" key="12">
    <source>
        <dbReference type="PROSITE-ProRule" id="PRU00560"/>
    </source>
</evidence>
<accession>A0A0D5LRS9</accession>
<dbReference type="KEGG" id="mey:TM49_16255"/>
<evidence type="ECO:0000259" key="13">
    <source>
        <dbReference type="PROSITE" id="PS51198"/>
    </source>
</evidence>
<dbReference type="Gene3D" id="1.10.486.10">
    <property type="entry name" value="PCRA, domain 4"/>
    <property type="match status" value="1"/>
</dbReference>
<evidence type="ECO:0000256" key="2">
    <source>
        <dbReference type="ARBA" id="ARBA00022741"/>
    </source>
</evidence>
<dbReference type="HOGENOM" id="CLU_004585_5_10_5"/>
<dbReference type="STRING" id="1486262.TM49_16255"/>
<name>A0A0D5LRS9_MAREN</name>
<evidence type="ECO:0000256" key="7">
    <source>
        <dbReference type="ARBA" id="ARBA00023235"/>
    </source>
</evidence>
<dbReference type="GO" id="GO:0043138">
    <property type="term" value="F:3'-5' DNA helicase activity"/>
    <property type="evidence" value="ECO:0007669"/>
    <property type="project" value="UniProtKB-EC"/>
</dbReference>
<keyword evidence="7" id="KW-0413">Isomerase</keyword>
<dbReference type="Gene3D" id="1.10.10.160">
    <property type="match status" value="1"/>
</dbReference>
<keyword evidence="3 12" id="KW-0378">Hydrolase</keyword>
<dbReference type="OrthoDB" id="5461146at2"/>
<protein>
    <recommendedName>
        <fullName evidence="9">DNA 3'-5' helicase</fullName>
        <ecNumber evidence="9">5.6.2.4</ecNumber>
    </recommendedName>
    <alternativeName>
        <fullName evidence="10">DNA 3'-5' helicase II</fullName>
    </alternativeName>
</protein>
<keyword evidence="2 12" id="KW-0547">Nucleotide-binding</keyword>
<dbReference type="Pfam" id="PF00580">
    <property type="entry name" value="UvrD-helicase"/>
    <property type="match status" value="1"/>
</dbReference>
<proteinExistence type="inferred from homology"/>
<dbReference type="RefSeq" id="WP_045682810.1">
    <property type="nucleotide sequence ID" value="NZ_CP010803.1"/>
</dbReference>
<feature type="binding site" evidence="12">
    <location>
        <begin position="38"/>
        <end position="45"/>
    </location>
    <ligand>
        <name>ATP</name>
        <dbReference type="ChEBI" id="CHEBI:30616"/>
    </ligand>
</feature>
<evidence type="ECO:0000256" key="9">
    <source>
        <dbReference type="ARBA" id="ARBA00034808"/>
    </source>
</evidence>
<dbReference type="PANTHER" id="PTHR11070">
    <property type="entry name" value="UVRD / RECB / PCRA DNA HELICASE FAMILY MEMBER"/>
    <property type="match status" value="1"/>
</dbReference>
<dbReference type="InterPro" id="IPR000212">
    <property type="entry name" value="DNA_helicase_UvrD/REP"/>
</dbReference>
<sequence>MSSVSSNRALFLKAAEDLRSNDKQWQAYEAAGHCVLLAGPGSGKTKTLTVKLARMLSEDVDEPRGIACITYNNECARELESRLETLGIAPGGRVFIGTVHSFSLTQILLPYAKVAGLGLPDEFKVATRQEARAALAAAHAQVIGGPENPQNWDMRLGRHRRRFLNRELPEWRTLDPELTELVEAYEAELRARRLIDFDDMPLLAVRALAANEWLRTAMVAKYPILAVDEYQDLGRALHGMVMGLCFSAGMRLFAVGDIDQSIYGFTGATPELLRRLSERDDVETVRLGLNYRCGSRIVSASEYALGENRGYKAPDGAHEGTIYFHPCTGGHAGHARYLVEELISEIRERRPGTNLGEIAVLYPAAFLGDEVANAAAKHGYSVIRTDGNALYPRGSRLMRWLEQCAMWCCGGWRSGRPRLSRVVSEGARLFHETIIDEDERLTFQRDVTAALWDRRDETLSLSDWLAALRDEIIRPRVDLARSLADELGILNDFLNRIGPDGDVDDFPLGEFAGIGSGLDRLNLSTLHSAKGREFDVVILFGVDEGRLPRNNATENDVREARRLFYVGFTRARHEIHLVYAQHNPSRFVTEVQERLEGE</sequence>
<dbReference type="EC" id="5.6.2.4" evidence="9"/>
<dbReference type="GO" id="GO:0005524">
    <property type="term" value="F:ATP binding"/>
    <property type="evidence" value="ECO:0007669"/>
    <property type="project" value="UniProtKB-UniRule"/>
</dbReference>
<evidence type="ECO:0000256" key="5">
    <source>
        <dbReference type="ARBA" id="ARBA00022840"/>
    </source>
</evidence>
<dbReference type="Proteomes" id="UP000032611">
    <property type="component" value="Chromosome"/>
</dbReference>
<dbReference type="EMBL" id="CP010803">
    <property type="protein sequence ID" value="AJY46874.1"/>
    <property type="molecule type" value="Genomic_DNA"/>
</dbReference>
<feature type="domain" description="UvrD-like helicase ATP-binding" evidence="13">
    <location>
        <begin position="17"/>
        <end position="294"/>
    </location>
</feature>
<comment type="catalytic activity">
    <reaction evidence="8">
        <text>Couples ATP hydrolysis with the unwinding of duplex DNA by translocating in the 3'-5' direction.</text>
        <dbReference type="EC" id="5.6.2.4"/>
    </reaction>
</comment>
<dbReference type="PROSITE" id="PS51198">
    <property type="entry name" value="UVRD_HELICASE_ATP_BIND"/>
    <property type="match status" value="1"/>
</dbReference>
<dbReference type="InterPro" id="IPR014017">
    <property type="entry name" value="DNA_helicase_UvrD-like_C"/>
</dbReference>
<organism evidence="14 15">
    <name type="scientific">Martelella endophytica</name>
    <dbReference type="NCBI Taxonomy" id="1486262"/>
    <lineage>
        <taxon>Bacteria</taxon>
        <taxon>Pseudomonadati</taxon>
        <taxon>Pseudomonadota</taxon>
        <taxon>Alphaproteobacteria</taxon>
        <taxon>Hyphomicrobiales</taxon>
        <taxon>Aurantimonadaceae</taxon>
        <taxon>Martelella</taxon>
    </lineage>
</organism>
<keyword evidence="5 12" id="KW-0067">ATP-binding</keyword>
<dbReference type="PATRIC" id="fig|1486262.3.peg.3362"/>
<evidence type="ECO:0000256" key="3">
    <source>
        <dbReference type="ARBA" id="ARBA00022801"/>
    </source>
</evidence>
<evidence type="ECO:0000256" key="1">
    <source>
        <dbReference type="ARBA" id="ARBA00009922"/>
    </source>
</evidence>
<evidence type="ECO:0000256" key="4">
    <source>
        <dbReference type="ARBA" id="ARBA00022806"/>
    </source>
</evidence>
<dbReference type="InterPro" id="IPR014016">
    <property type="entry name" value="UvrD-like_ATP-bd"/>
</dbReference>